<accession>A0ABX9QR75</accession>
<sequence length="59" mass="6226">MAPPDSCDPFEDDGWCPVSGNKVTCNNGIQMFADQTPDGGCINADVRKNAGGPPVCPEW</sequence>
<name>A0ABX9QR75_9BACT</name>
<evidence type="ECO:0000313" key="1">
    <source>
        <dbReference type="EMBL" id="RKI17102.1"/>
    </source>
</evidence>
<keyword evidence="2" id="KW-1185">Reference proteome</keyword>
<dbReference type="Proteomes" id="UP000278907">
    <property type="component" value="Unassembled WGS sequence"/>
</dbReference>
<reference evidence="1 2" key="1">
    <citation type="submission" date="2018-09" db="EMBL/GenBank/DDBJ databases">
        <authorList>
            <person name="Livingstone P.G."/>
            <person name="Whitworth D.E."/>
        </authorList>
    </citation>
    <scope>NUCLEOTIDE SEQUENCE [LARGE SCALE GENOMIC DNA]</scope>
    <source>
        <strain evidence="1 2">CA031B</strain>
    </source>
</reference>
<evidence type="ECO:0000313" key="2">
    <source>
        <dbReference type="Proteomes" id="UP000278907"/>
    </source>
</evidence>
<dbReference type="EMBL" id="RAWI01000005">
    <property type="protein sequence ID" value="RKI17102.1"/>
    <property type="molecule type" value="Genomic_DNA"/>
</dbReference>
<proteinExistence type="predicted"/>
<comment type="caution">
    <text evidence="1">The sequence shown here is derived from an EMBL/GenBank/DDBJ whole genome shotgun (WGS) entry which is preliminary data.</text>
</comment>
<protein>
    <submittedName>
        <fullName evidence="1">Uncharacterized protein</fullName>
    </submittedName>
</protein>
<gene>
    <name evidence="1" type="ORF">D7Y13_01340</name>
</gene>
<organism evidence="1 2">
    <name type="scientific">Corallococcus praedator</name>
    <dbReference type="NCBI Taxonomy" id="2316724"/>
    <lineage>
        <taxon>Bacteria</taxon>
        <taxon>Pseudomonadati</taxon>
        <taxon>Myxococcota</taxon>
        <taxon>Myxococcia</taxon>
        <taxon>Myxococcales</taxon>
        <taxon>Cystobacterineae</taxon>
        <taxon>Myxococcaceae</taxon>
        <taxon>Corallococcus</taxon>
    </lineage>
</organism>